<reference evidence="2 3" key="1">
    <citation type="submission" date="2024-01" db="EMBL/GenBank/DDBJ databases">
        <title>The genome sequence of Erythrobacteraceae sp. strain 1XM1-14.</title>
        <authorList>
            <person name="Liu Y."/>
        </authorList>
    </citation>
    <scope>NUCLEOTIDE SEQUENCE [LARGE SCALE GENOMIC DNA]</scope>
    <source>
        <strain evidence="2 3">1XM1-14</strain>
    </source>
</reference>
<dbReference type="RefSeq" id="WP_354143460.1">
    <property type="nucleotide sequence ID" value="NZ_JAZDQV010000001.1"/>
</dbReference>
<keyword evidence="3" id="KW-1185">Reference proteome</keyword>
<comment type="caution">
    <text evidence="2">The sequence shown here is derived from an EMBL/GenBank/DDBJ whole genome shotgun (WGS) entry which is preliminary data.</text>
</comment>
<keyword evidence="1" id="KW-1133">Transmembrane helix</keyword>
<sequence length="69" mass="7486">MAKRILKLVLQVFGVALILSGGLWTLQGLGIVMWPAESFMLADRSWALYGGITVLVGAILIWASGRIRS</sequence>
<dbReference type="EMBL" id="JAZDQV010000001">
    <property type="protein sequence ID" value="MEE1876353.1"/>
    <property type="molecule type" value="Genomic_DNA"/>
</dbReference>
<accession>A0ABU7GBV7</accession>
<dbReference type="Proteomes" id="UP001343492">
    <property type="component" value="Unassembled WGS sequence"/>
</dbReference>
<feature type="transmembrane region" description="Helical" evidence="1">
    <location>
        <begin position="46"/>
        <end position="65"/>
    </location>
</feature>
<gene>
    <name evidence="2" type="ORF">VRS74_01470</name>
</gene>
<feature type="transmembrane region" description="Helical" evidence="1">
    <location>
        <begin position="12"/>
        <end position="34"/>
    </location>
</feature>
<organism evidence="2 3">
    <name type="scientific">Altererythrobacter litoralis</name>
    <dbReference type="NCBI Taxonomy" id="3113904"/>
    <lineage>
        <taxon>Bacteria</taxon>
        <taxon>Pseudomonadati</taxon>
        <taxon>Pseudomonadota</taxon>
        <taxon>Alphaproteobacteria</taxon>
        <taxon>Sphingomonadales</taxon>
        <taxon>Erythrobacteraceae</taxon>
        <taxon>Altererythrobacter</taxon>
    </lineage>
</organism>
<keyword evidence="1" id="KW-0472">Membrane</keyword>
<proteinExistence type="predicted"/>
<evidence type="ECO:0000256" key="1">
    <source>
        <dbReference type="SAM" id="Phobius"/>
    </source>
</evidence>
<protein>
    <submittedName>
        <fullName evidence="2">Uncharacterized protein</fullName>
    </submittedName>
</protein>
<name>A0ABU7GBV7_9SPHN</name>
<evidence type="ECO:0000313" key="3">
    <source>
        <dbReference type="Proteomes" id="UP001343492"/>
    </source>
</evidence>
<evidence type="ECO:0000313" key="2">
    <source>
        <dbReference type="EMBL" id="MEE1876353.1"/>
    </source>
</evidence>
<keyword evidence="1" id="KW-0812">Transmembrane</keyword>